<dbReference type="AlphaFoldDB" id="A0A9P4QVB4"/>
<dbReference type="Proteomes" id="UP000799444">
    <property type="component" value="Unassembled WGS sequence"/>
</dbReference>
<comment type="caution">
    <text evidence="2">The sequence shown here is derived from an EMBL/GenBank/DDBJ whole genome shotgun (WGS) entry which is preliminary data.</text>
</comment>
<keyword evidence="3" id="KW-1185">Reference proteome</keyword>
<evidence type="ECO:0000313" key="3">
    <source>
        <dbReference type="Proteomes" id="UP000799444"/>
    </source>
</evidence>
<reference evidence="2" key="1">
    <citation type="journal article" date="2020" name="Stud. Mycol.">
        <title>101 Dothideomycetes genomes: a test case for predicting lifestyles and emergence of pathogens.</title>
        <authorList>
            <person name="Haridas S."/>
            <person name="Albert R."/>
            <person name="Binder M."/>
            <person name="Bloem J."/>
            <person name="Labutti K."/>
            <person name="Salamov A."/>
            <person name="Andreopoulos B."/>
            <person name="Baker S."/>
            <person name="Barry K."/>
            <person name="Bills G."/>
            <person name="Bluhm B."/>
            <person name="Cannon C."/>
            <person name="Castanera R."/>
            <person name="Culley D."/>
            <person name="Daum C."/>
            <person name="Ezra D."/>
            <person name="Gonzalez J."/>
            <person name="Henrissat B."/>
            <person name="Kuo A."/>
            <person name="Liang C."/>
            <person name="Lipzen A."/>
            <person name="Lutzoni F."/>
            <person name="Magnuson J."/>
            <person name="Mondo S."/>
            <person name="Nolan M."/>
            <person name="Ohm R."/>
            <person name="Pangilinan J."/>
            <person name="Park H.-J."/>
            <person name="Ramirez L."/>
            <person name="Alfaro M."/>
            <person name="Sun H."/>
            <person name="Tritt A."/>
            <person name="Yoshinaga Y."/>
            <person name="Zwiers L.-H."/>
            <person name="Turgeon B."/>
            <person name="Goodwin S."/>
            <person name="Spatafora J."/>
            <person name="Crous P."/>
            <person name="Grigoriev I."/>
        </authorList>
    </citation>
    <scope>NUCLEOTIDE SEQUENCE</scope>
    <source>
        <strain evidence="2">CBS 125425</strain>
    </source>
</reference>
<dbReference type="PANTHER" id="PTHR33099">
    <property type="entry name" value="FE2OG DIOXYGENASE DOMAIN-CONTAINING PROTEIN"/>
    <property type="match status" value="1"/>
</dbReference>
<proteinExistence type="predicted"/>
<protein>
    <recommendedName>
        <fullName evidence="1">Prolyl 4-hydroxylase alpha subunit Fe(2+) 2OG dioxygenase domain-containing protein</fullName>
    </recommendedName>
</protein>
<sequence length="191" mass="22089">MPHKLLIYQKGSKFEPHRDSEKSSGHIATLVVSLHSNHQGGSVHVSHAGQKKVFNTESASYNRFQWLAWYNDVLHEVKPLTFGTRMVLTYNILLIKPIRHVIFNNSELTSMKEELMHTFQQWSGKPQMLWYLLEHEYSHRSLSEKLLKCNDAIRLRALEAVCSALNFTLLFAQIEKSPSMRAKYSTLSYGL</sequence>
<accession>A0A9P4QVB4</accession>
<dbReference type="Gene3D" id="2.60.120.620">
    <property type="entry name" value="q2cbj1_9rhob like domain"/>
    <property type="match status" value="1"/>
</dbReference>
<feature type="domain" description="Prolyl 4-hydroxylase alpha subunit Fe(2+) 2OG dioxygenase" evidence="1">
    <location>
        <begin position="5"/>
        <end position="92"/>
    </location>
</feature>
<dbReference type="OrthoDB" id="27483at2759"/>
<name>A0A9P4QVB4_9PLEO</name>
<dbReference type="InterPro" id="IPR044862">
    <property type="entry name" value="Pro_4_hyd_alph_FE2OG_OXY"/>
</dbReference>
<evidence type="ECO:0000313" key="2">
    <source>
        <dbReference type="EMBL" id="KAF2732235.1"/>
    </source>
</evidence>
<gene>
    <name evidence="2" type="ORF">EJ04DRAFT_441419</name>
</gene>
<dbReference type="Pfam" id="PF13640">
    <property type="entry name" value="2OG-FeII_Oxy_3"/>
    <property type="match status" value="1"/>
</dbReference>
<organism evidence="2 3">
    <name type="scientific">Polyplosphaeria fusca</name>
    <dbReference type="NCBI Taxonomy" id="682080"/>
    <lineage>
        <taxon>Eukaryota</taxon>
        <taxon>Fungi</taxon>
        <taxon>Dikarya</taxon>
        <taxon>Ascomycota</taxon>
        <taxon>Pezizomycotina</taxon>
        <taxon>Dothideomycetes</taxon>
        <taxon>Pleosporomycetidae</taxon>
        <taxon>Pleosporales</taxon>
        <taxon>Tetraplosphaeriaceae</taxon>
        <taxon>Polyplosphaeria</taxon>
    </lineage>
</organism>
<dbReference type="PANTHER" id="PTHR33099:SF7">
    <property type="entry name" value="MYND-TYPE DOMAIN-CONTAINING PROTEIN"/>
    <property type="match status" value="1"/>
</dbReference>
<dbReference type="EMBL" id="ML996180">
    <property type="protein sequence ID" value="KAF2732235.1"/>
    <property type="molecule type" value="Genomic_DNA"/>
</dbReference>
<evidence type="ECO:0000259" key="1">
    <source>
        <dbReference type="Pfam" id="PF13640"/>
    </source>
</evidence>